<reference evidence="2" key="2">
    <citation type="submission" date="2020-11" db="EMBL/GenBank/DDBJ databases">
        <authorList>
            <person name="McCartney M.A."/>
            <person name="Auch B."/>
            <person name="Kono T."/>
            <person name="Mallez S."/>
            <person name="Becker A."/>
            <person name="Gohl D.M."/>
            <person name="Silverstein K.A.T."/>
            <person name="Koren S."/>
            <person name="Bechman K.B."/>
            <person name="Herman A."/>
            <person name="Abrahante J.E."/>
            <person name="Garbe J."/>
        </authorList>
    </citation>
    <scope>NUCLEOTIDE SEQUENCE</scope>
    <source>
        <strain evidence="2">Duluth1</strain>
        <tissue evidence="2">Whole animal</tissue>
    </source>
</reference>
<feature type="compositionally biased region" description="Polar residues" evidence="1">
    <location>
        <begin position="252"/>
        <end position="270"/>
    </location>
</feature>
<reference evidence="2" key="1">
    <citation type="journal article" date="2019" name="bioRxiv">
        <title>The Genome of the Zebra Mussel, Dreissena polymorpha: A Resource for Invasive Species Research.</title>
        <authorList>
            <person name="McCartney M.A."/>
            <person name="Auch B."/>
            <person name="Kono T."/>
            <person name="Mallez S."/>
            <person name="Zhang Y."/>
            <person name="Obille A."/>
            <person name="Becker A."/>
            <person name="Abrahante J.E."/>
            <person name="Garbe J."/>
            <person name="Badalamenti J.P."/>
            <person name="Herman A."/>
            <person name="Mangelson H."/>
            <person name="Liachko I."/>
            <person name="Sullivan S."/>
            <person name="Sone E.D."/>
            <person name="Koren S."/>
            <person name="Silverstein K.A.T."/>
            <person name="Beckman K.B."/>
            <person name="Gohl D.M."/>
        </authorList>
    </citation>
    <scope>NUCLEOTIDE SEQUENCE</scope>
    <source>
        <strain evidence="2">Duluth1</strain>
        <tissue evidence="2">Whole animal</tissue>
    </source>
</reference>
<feature type="region of interest" description="Disordered" evidence="1">
    <location>
        <begin position="1"/>
        <end position="64"/>
    </location>
</feature>
<sequence>MTSYVRKYQKNRDTKNSHHDINRNTNVRRKADDVRSDSSYYDDITGPRSIDTPPDPSKLSTPDRKRLLLKRISQLEETDKYIDELNNRMSTLSDRKSSRTSYAKSLVSNEYNTAKYVLNTNSNPRPFTVSPIPNSTNDVRHIVVAQRYVSTNSPNRHSPVRQSMTLDVQPRDNYAQSLAETYTVSPKKDRIPSLPENEATKSSYKQYRYISDVPTKGVKNIRKADRQYRKHVITKAEQLLNERKRRERMNDSALNVSARTAQRLALNQPTHPKRSRSRSPMSDTEYVEVPETIDDDVISGFSGVNDRNRQLLLSGVPSAAQ</sequence>
<proteinExistence type="predicted"/>
<name>A0A9D4MFN4_DREPO</name>
<evidence type="ECO:0000313" key="3">
    <source>
        <dbReference type="Proteomes" id="UP000828390"/>
    </source>
</evidence>
<dbReference type="EMBL" id="JAIWYP010000002">
    <property type="protein sequence ID" value="KAH3874361.1"/>
    <property type="molecule type" value="Genomic_DNA"/>
</dbReference>
<evidence type="ECO:0000256" key="1">
    <source>
        <dbReference type="SAM" id="MobiDB-lite"/>
    </source>
</evidence>
<comment type="caution">
    <text evidence="2">The sequence shown here is derived from an EMBL/GenBank/DDBJ whole genome shotgun (WGS) entry which is preliminary data.</text>
</comment>
<organism evidence="2 3">
    <name type="scientific">Dreissena polymorpha</name>
    <name type="common">Zebra mussel</name>
    <name type="synonym">Mytilus polymorpha</name>
    <dbReference type="NCBI Taxonomy" id="45954"/>
    <lineage>
        <taxon>Eukaryota</taxon>
        <taxon>Metazoa</taxon>
        <taxon>Spiralia</taxon>
        <taxon>Lophotrochozoa</taxon>
        <taxon>Mollusca</taxon>
        <taxon>Bivalvia</taxon>
        <taxon>Autobranchia</taxon>
        <taxon>Heteroconchia</taxon>
        <taxon>Euheterodonta</taxon>
        <taxon>Imparidentia</taxon>
        <taxon>Neoheterodontei</taxon>
        <taxon>Myida</taxon>
        <taxon>Dreissenoidea</taxon>
        <taxon>Dreissenidae</taxon>
        <taxon>Dreissena</taxon>
    </lineage>
</organism>
<feature type="region of interest" description="Disordered" evidence="1">
    <location>
        <begin position="243"/>
        <end position="285"/>
    </location>
</feature>
<gene>
    <name evidence="2" type="ORF">DPMN_037603</name>
</gene>
<feature type="compositionally biased region" description="Basic and acidic residues" evidence="1">
    <location>
        <begin position="10"/>
        <end position="22"/>
    </location>
</feature>
<feature type="non-terminal residue" evidence="2">
    <location>
        <position position="321"/>
    </location>
</feature>
<evidence type="ECO:0000313" key="2">
    <source>
        <dbReference type="EMBL" id="KAH3874361.1"/>
    </source>
</evidence>
<protein>
    <submittedName>
        <fullName evidence="2">Uncharacterized protein</fullName>
    </submittedName>
</protein>
<dbReference type="AlphaFoldDB" id="A0A9D4MFN4"/>
<dbReference type="Proteomes" id="UP000828390">
    <property type="component" value="Unassembled WGS sequence"/>
</dbReference>
<keyword evidence="3" id="KW-1185">Reference proteome</keyword>
<accession>A0A9D4MFN4</accession>